<reference evidence="2" key="1">
    <citation type="submission" date="2022-10" db="EMBL/GenBank/DDBJ databases">
        <title>Streptomyces beihaiensis sp. nov., a chitin degrading actinobacterium, isolated from shrimp pond soil.</title>
        <authorList>
            <person name="Xie J."/>
            <person name="Shen N."/>
        </authorList>
    </citation>
    <scope>NUCLEOTIDE SEQUENCE</scope>
    <source>
        <strain evidence="2">GXMU-J5</strain>
    </source>
</reference>
<keyword evidence="3" id="KW-1185">Reference proteome</keyword>
<proteinExistence type="predicted"/>
<organism evidence="2 3">
    <name type="scientific">Streptomyces beihaiensis</name>
    <dbReference type="NCBI Taxonomy" id="2984495"/>
    <lineage>
        <taxon>Bacteria</taxon>
        <taxon>Bacillati</taxon>
        <taxon>Actinomycetota</taxon>
        <taxon>Actinomycetes</taxon>
        <taxon>Kitasatosporales</taxon>
        <taxon>Streptomycetaceae</taxon>
        <taxon>Streptomyces</taxon>
    </lineage>
</organism>
<dbReference type="Proteomes" id="UP001163064">
    <property type="component" value="Unassembled WGS sequence"/>
</dbReference>
<evidence type="ECO:0000313" key="3">
    <source>
        <dbReference type="Proteomes" id="UP001163064"/>
    </source>
</evidence>
<name>A0ABT3U2X4_9ACTN</name>
<feature type="region of interest" description="Disordered" evidence="1">
    <location>
        <begin position="1"/>
        <end position="64"/>
    </location>
</feature>
<evidence type="ECO:0000256" key="1">
    <source>
        <dbReference type="SAM" id="MobiDB-lite"/>
    </source>
</evidence>
<sequence>MTQVPDHVRQYLPERGARRTRACPGGVIGGAWHPKLRSGTSPSRSGTPTPTPTPFRGGTPAVPGSEVRHQLTAVAGHLPGRHS</sequence>
<gene>
    <name evidence="2" type="ORF">OFY01_25445</name>
</gene>
<accession>A0ABT3U2X4</accession>
<feature type="compositionally biased region" description="Low complexity" evidence="1">
    <location>
        <begin position="37"/>
        <end position="60"/>
    </location>
</feature>
<comment type="caution">
    <text evidence="2">The sequence shown here is derived from an EMBL/GenBank/DDBJ whole genome shotgun (WGS) entry which is preliminary data.</text>
</comment>
<dbReference type="RefSeq" id="WP_266603659.1">
    <property type="nucleotide sequence ID" value="NZ_JAPHNL010000292.1"/>
</dbReference>
<dbReference type="EMBL" id="JAPHNL010000292">
    <property type="protein sequence ID" value="MCX3063046.1"/>
    <property type="molecule type" value="Genomic_DNA"/>
</dbReference>
<protein>
    <submittedName>
        <fullName evidence="2">Uncharacterized protein</fullName>
    </submittedName>
</protein>
<evidence type="ECO:0000313" key="2">
    <source>
        <dbReference type="EMBL" id="MCX3063046.1"/>
    </source>
</evidence>